<keyword evidence="3" id="KW-0288">FMN</keyword>
<dbReference type="PANTHER" id="PTHR43303:SF4">
    <property type="entry name" value="NADPH DEHYDROGENASE C23G7.10C-RELATED"/>
    <property type="match status" value="1"/>
</dbReference>
<keyword evidence="4" id="KW-0521">NADP</keyword>
<gene>
    <name evidence="7" type="ORF">EUX98_g7384</name>
</gene>
<comment type="cofactor">
    <cofactor evidence="1">
        <name>FMN</name>
        <dbReference type="ChEBI" id="CHEBI:58210"/>
    </cofactor>
</comment>
<dbReference type="AlphaFoldDB" id="A0A4V3XHX9"/>
<keyword evidence="2" id="KW-0285">Flavoprotein</keyword>
<reference evidence="7 8" key="1">
    <citation type="submission" date="2019-02" db="EMBL/GenBank/DDBJ databases">
        <title>Genome sequencing of the rare red list fungi Antrodiella citrinella (Flaviporus citrinellus).</title>
        <authorList>
            <person name="Buettner E."/>
            <person name="Kellner H."/>
        </authorList>
    </citation>
    <scope>NUCLEOTIDE SEQUENCE [LARGE SCALE GENOMIC DNA]</scope>
    <source>
        <strain evidence="7 8">DSM 108506</strain>
    </source>
</reference>
<evidence type="ECO:0000256" key="2">
    <source>
        <dbReference type="ARBA" id="ARBA00022630"/>
    </source>
</evidence>
<dbReference type="CDD" id="cd02932">
    <property type="entry name" value="OYE_YqiM_FMN"/>
    <property type="match status" value="1"/>
</dbReference>
<evidence type="ECO:0000256" key="3">
    <source>
        <dbReference type="ARBA" id="ARBA00022643"/>
    </source>
</evidence>
<evidence type="ECO:0000313" key="7">
    <source>
        <dbReference type="EMBL" id="THH26803.1"/>
    </source>
</evidence>
<sequence>MSLTASTTRIPGATNVDYFIPAQEPAAGTSLTKQSNGQAVPLLFQPLTIRGVTFPNRIWLSALDQYSSKDGSPSAWHLAHIGGIATRGPGLSIMESSAVQARGRITPEDAGMYDDRHVAEYKVITDFVHSQNQKIGIQLAHAGRKASTRAAWLQSLEFGVGHLVSKEDGGWPDDLVAPSAIPWSAKLGTPRAMTLEDIQESIEDWKNAARRAVDAGFDVIEMHGAHGFLLMEFVSPTSNKRTDRYGGSWENRIRYPLEVIDAIRSVIPKDMPLFFRISATEWLEKSLPNEASWTLEDTVKFAGIIAEHGVDLIDLSSGGNNEKQKVEPGHLYQVPMAAAVKKAHGDKILAAAVGGITTGTDAQGILAEGSADVCLVGRAFQKNPGTVWKFAEDLGVEIFMSHQMEWPYVGRGGSVVRRLPLSQA</sequence>
<dbReference type="InterPro" id="IPR013785">
    <property type="entry name" value="Aldolase_TIM"/>
</dbReference>
<evidence type="ECO:0000259" key="6">
    <source>
        <dbReference type="Pfam" id="PF00724"/>
    </source>
</evidence>
<dbReference type="GO" id="GO:0010181">
    <property type="term" value="F:FMN binding"/>
    <property type="evidence" value="ECO:0007669"/>
    <property type="project" value="InterPro"/>
</dbReference>
<dbReference type="GO" id="GO:0003959">
    <property type="term" value="F:NADPH dehydrogenase activity"/>
    <property type="evidence" value="ECO:0007669"/>
    <property type="project" value="InterPro"/>
</dbReference>
<feature type="domain" description="NADH:flavin oxidoreductase/NADH oxidase N-terminal" evidence="6">
    <location>
        <begin position="43"/>
        <end position="393"/>
    </location>
</feature>
<keyword evidence="8" id="KW-1185">Reference proteome</keyword>
<comment type="caution">
    <text evidence="7">The sequence shown here is derived from an EMBL/GenBank/DDBJ whole genome shotgun (WGS) entry which is preliminary data.</text>
</comment>
<evidence type="ECO:0000256" key="1">
    <source>
        <dbReference type="ARBA" id="ARBA00001917"/>
    </source>
</evidence>
<dbReference type="Gene3D" id="3.20.20.70">
    <property type="entry name" value="Aldolase class I"/>
    <property type="match status" value="1"/>
</dbReference>
<proteinExistence type="predicted"/>
<evidence type="ECO:0000256" key="5">
    <source>
        <dbReference type="ARBA" id="ARBA00023002"/>
    </source>
</evidence>
<dbReference type="InterPro" id="IPR001155">
    <property type="entry name" value="OxRdtase_FMN_N"/>
</dbReference>
<evidence type="ECO:0000256" key="4">
    <source>
        <dbReference type="ARBA" id="ARBA00022857"/>
    </source>
</evidence>
<protein>
    <recommendedName>
        <fullName evidence="6">NADH:flavin oxidoreductase/NADH oxidase N-terminal domain-containing protein</fullName>
    </recommendedName>
</protein>
<dbReference type="Pfam" id="PF00724">
    <property type="entry name" value="Oxidored_FMN"/>
    <property type="match status" value="1"/>
</dbReference>
<dbReference type="InterPro" id="IPR044152">
    <property type="entry name" value="YqjM-like"/>
</dbReference>
<dbReference type="GO" id="GO:0050661">
    <property type="term" value="F:NADP binding"/>
    <property type="evidence" value="ECO:0007669"/>
    <property type="project" value="InterPro"/>
</dbReference>
<dbReference type="PANTHER" id="PTHR43303">
    <property type="entry name" value="NADPH DEHYDROGENASE C23G7.10C-RELATED"/>
    <property type="match status" value="1"/>
</dbReference>
<dbReference type="EMBL" id="SGPM01000309">
    <property type="protein sequence ID" value="THH26803.1"/>
    <property type="molecule type" value="Genomic_DNA"/>
</dbReference>
<name>A0A4V3XHX9_9APHY</name>
<accession>A0A4V3XHX9</accession>
<dbReference type="SUPFAM" id="SSF51395">
    <property type="entry name" value="FMN-linked oxidoreductases"/>
    <property type="match status" value="1"/>
</dbReference>
<organism evidence="7 8">
    <name type="scientific">Antrodiella citrinella</name>
    <dbReference type="NCBI Taxonomy" id="2447956"/>
    <lineage>
        <taxon>Eukaryota</taxon>
        <taxon>Fungi</taxon>
        <taxon>Dikarya</taxon>
        <taxon>Basidiomycota</taxon>
        <taxon>Agaricomycotina</taxon>
        <taxon>Agaricomycetes</taxon>
        <taxon>Polyporales</taxon>
        <taxon>Steccherinaceae</taxon>
        <taxon>Antrodiella</taxon>
    </lineage>
</organism>
<keyword evidence="5" id="KW-0560">Oxidoreductase</keyword>
<evidence type="ECO:0000313" key="8">
    <source>
        <dbReference type="Proteomes" id="UP000308730"/>
    </source>
</evidence>
<dbReference type="Proteomes" id="UP000308730">
    <property type="component" value="Unassembled WGS sequence"/>
</dbReference>
<dbReference type="OrthoDB" id="72788at2759"/>